<dbReference type="PANTHER" id="PTHR33908:SF11">
    <property type="entry name" value="MEMBRANE PROTEIN"/>
    <property type="match status" value="1"/>
</dbReference>
<name>A0A5B8NKW6_9CHRO</name>
<evidence type="ECO:0000256" key="2">
    <source>
        <dbReference type="ARBA" id="ARBA00022475"/>
    </source>
</evidence>
<dbReference type="InterPro" id="IPR050297">
    <property type="entry name" value="LipidA_mod_glycosyltrf_83"/>
</dbReference>
<evidence type="ECO:0000256" key="6">
    <source>
        <dbReference type="ARBA" id="ARBA00022989"/>
    </source>
</evidence>
<dbReference type="GO" id="GO:0005886">
    <property type="term" value="C:plasma membrane"/>
    <property type="evidence" value="ECO:0007669"/>
    <property type="project" value="UniProtKB-SubCell"/>
</dbReference>
<feature type="transmembrane region" description="Helical" evidence="8">
    <location>
        <begin position="281"/>
        <end position="299"/>
    </location>
</feature>
<feature type="transmembrane region" description="Helical" evidence="8">
    <location>
        <begin position="377"/>
        <end position="393"/>
    </location>
</feature>
<feature type="transmembrane region" description="Helical" evidence="8">
    <location>
        <begin position="306"/>
        <end position="325"/>
    </location>
</feature>
<evidence type="ECO:0000256" key="4">
    <source>
        <dbReference type="ARBA" id="ARBA00022679"/>
    </source>
</evidence>
<dbReference type="GO" id="GO:0009103">
    <property type="term" value="P:lipopolysaccharide biosynthetic process"/>
    <property type="evidence" value="ECO:0007669"/>
    <property type="project" value="UniProtKB-ARBA"/>
</dbReference>
<evidence type="ECO:0000256" key="3">
    <source>
        <dbReference type="ARBA" id="ARBA00022676"/>
    </source>
</evidence>
<evidence type="ECO:0000256" key="1">
    <source>
        <dbReference type="ARBA" id="ARBA00004651"/>
    </source>
</evidence>
<feature type="transmembrane region" description="Helical" evidence="8">
    <location>
        <begin position="20"/>
        <end position="38"/>
    </location>
</feature>
<dbReference type="RefSeq" id="WP_146294566.1">
    <property type="nucleotide sequence ID" value="NZ_CP042326.1"/>
</dbReference>
<feature type="transmembrane region" description="Helical" evidence="8">
    <location>
        <begin position="215"/>
        <end position="236"/>
    </location>
</feature>
<keyword evidence="3" id="KW-0328">Glycosyltransferase</keyword>
<evidence type="ECO:0000256" key="5">
    <source>
        <dbReference type="ARBA" id="ARBA00022692"/>
    </source>
</evidence>
<dbReference type="KEGG" id="enn:FRE64_02755"/>
<evidence type="ECO:0000259" key="9">
    <source>
        <dbReference type="Pfam" id="PF13231"/>
    </source>
</evidence>
<feature type="transmembrane region" description="Helical" evidence="8">
    <location>
        <begin position="149"/>
        <end position="169"/>
    </location>
</feature>
<dbReference type="Proteomes" id="UP000318453">
    <property type="component" value="Chromosome"/>
</dbReference>
<evidence type="ECO:0000256" key="8">
    <source>
        <dbReference type="SAM" id="Phobius"/>
    </source>
</evidence>
<feature type="transmembrane region" description="Helical" evidence="8">
    <location>
        <begin position="243"/>
        <end position="261"/>
    </location>
</feature>
<evidence type="ECO:0000313" key="11">
    <source>
        <dbReference type="Proteomes" id="UP000318453"/>
    </source>
</evidence>
<keyword evidence="7 8" id="KW-0472">Membrane</keyword>
<keyword evidence="11" id="KW-1185">Reference proteome</keyword>
<feature type="transmembrane region" description="Helical" evidence="8">
    <location>
        <begin position="345"/>
        <end position="365"/>
    </location>
</feature>
<dbReference type="PANTHER" id="PTHR33908">
    <property type="entry name" value="MANNOSYLTRANSFERASE YKCB-RELATED"/>
    <property type="match status" value="1"/>
</dbReference>
<dbReference type="InterPro" id="IPR038731">
    <property type="entry name" value="RgtA/B/C-like"/>
</dbReference>
<keyword evidence="6 8" id="KW-1133">Transmembrane helix</keyword>
<feature type="transmembrane region" description="Helical" evidence="8">
    <location>
        <begin position="125"/>
        <end position="143"/>
    </location>
</feature>
<dbReference type="OrthoDB" id="416237at2"/>
<gene>
    <name evidence="10" type="ORF">FRE64_02755</name>
</gene>
<sequence>MFGSLFVKLSHYVNIKGKYKGLVLILLLATGLRLFTLVKKDLWIDEIITAILTFGQGYQGIPTEELIPLDQISLLFQYQQQSYSEIAHALAETSSHPPLFFYLIHQWLGWLQELPFPDLSLATQLRLFPAILGIIAVILLYHLNQESFSQRAGIVGATLMAVSPFAVYLSQEARQYTLGLILITSALFFLIKLIKQSQSTGIYWLLWGVTNSLGIYTHYFFLLSFLAQIVTLFIFLYPSKTRLMTLGGVIIGVGLSYLPWLPTVVDHFSSSTTDWLPEFDWLSPIYQLLLGGIVMVVTLPVEQQPLLIQILSGIFMLGFWGWLVYHFRFGYQQLRRDTDTKKATLALSLYLVILFVQFILIIYVLQRNIAIAPRYNYVFYPAICALLGASFSFPEKRKVMLTLISVGIISSIFVGFNLFFIKPYQPELTAKRFNQHSEPTLVIMNYRNQAELALGLSYGLALDRQSEESSNSALMLLDRSEGYSRVWEKISQIEMNLPSSWVVAPGGLTEKDFPDQLKFANRNDCKRDRAAYYRIGFPYQRYQCQQ</sequence>
<proteinExistence type="predicted"/>
<evidence type="ECO:0000313" key="10">
    <source>
        <dbReference type="EMBL" id="QDZ38955.1"/>
    </source>
</evidence>
<feature type="domain" description="Glycosyltransferase RgtA/B/C/D-like" evidence="9">
    <location>
        <begin position="121"/>
        <end position="251"/>
    </location>
</feature>
<protein>
    <recommendedName>
        <fullName evidence="9">Glycosyltransferase RgtA/B/C/D-like domain-containing protein</fullName>
    </recommendedName>
</protein>
<organism evidence="10 11">
    <name type="scientific">Euhalothece natronophila Z-M001</name>
    <dbReference type="NCBI Taxonomy" id="522448"/>
    <lineage>
        <taxon>Bacteria</taxon>
        <taxon>Bacillati</taxon>
        <taxon>Cyanobacteriota</taxon>
        <taxon>Cyanophyceae</taxon>
        <taxon>Oscillatoriophycideae</taxon>
        <taxon>Chroococcales</taxon>
        <taxon>Halothecacae</taxon>
        <taxon>Halothece cluster</taxon>
        <taxon>Euhalothece</taxon>
    </lineage>
</organism>
<keyword evidence="5 8" id="KW-0812">Transmembrane</keyword>
<reference evidence="10" key="1">
    <citation type="submission" date="2019-08" db="EMBL/GenBank/DDBJ databases">
        <title>Carotenoids and Carotenoid Binding Proteins in the Halophilic Cyanobacterium Euhalothece sp. ZM00.</title>
        <authorList>
            <person name="Cho S.M."/>
            <person name="Song J.Y."/>
            <person name="Park Y.-I."/>
        </authorList>
    </citation>
    <scope>NUCLEOTIDE SEQUENCE [LARGE SCALE GENOMIC DNA]</scope>
    <source>
        <strain evidence="10">Z-M001</strain>
    </source>
</reference>
<dbReference type="Pfam" id="PF13231">
    <property type="entry name" value="PMT_2"/>
    <property type="match status" value="1"/>
</dbReference>
<comment type="subcellular location">
    <subcellularLocation>
        <location evidence="1">Cell membrane</location>
        <topology evidence="1">Multi-pass membrane protein</topology>
    </subcellularLocation>
</comment>
<dbReference type="GO" id="GO:0016763">
    <property type="term" value="F:pentosyltransferase activity"/>
    <property type="evidence" value="ECO:0007669"/>
    <property type="project" value="TreeGrafter"/>
</dbReference>
<accession>A0A5B8NKW6</accession>
<dbReference type="AlphaFoldDB" id="A0A5B8NKW6"/>
<feature type="transmembrane region" description="Helical" evidence="8">
    <location>
        <begin position="399"/>
        <end position="421"/>
    </location>
</feature>
<feature type="transmembrane region" description="Helical" evidence="8">
    <location>
        <begin position="176"/>
        <end position="195"/>
    </location>
</feature>
<keyword evidence="4" id="KW-0808">Transferase</keyword>
<dbReference type="EMBL" id="CP042326">
    <property type="protein sequence ID" value="QDZ38955.1"/>
    <property type="molecule type" value="Genomic_DNA"/>
</dbReference>
<keyword evidence="2" id="KW-1003">Cell membrane</keyword>
<evidence type="ECO:0000256" key="7">
    <source>
        <dbReference type="ARBA" id="ARBA00023136"/>
    </source>
</evidence>